<sequence>MAVTSAHMLQYLREDHMEWIKTYMSTRQTGYKSLLRLLQHFTFHEDHREINMDVLYNADETDINMANAERHSYRLTPPEEALIRLEDAIPWALHSTSDLMPPKTKANTHFQDVTHMVATDDNPVLKIWCAQHQIDLVVKQAAECVLAHREAGIARQRTLTAMLNLTIVDQGESDHEKHESFKSMRIPCYNDLIPDEQAVVTREIVKYTITVIRGLMSIQAERDDANKPLQTDAPPVLHCVWVRDVLAPHQMSRSTSSRRTTRHSVLKCYHDDEIRLQPFVRLLATCLVNTVAVESNISILKWEMDGNRTDMMYLSLEGVFQAK</sequence>
<dbReference type="AlphaFoldDB" id="W4GKZ4"/>
<dbReference type="PANTHER" id="PTHR37067:SF3">
    <property type="entry name" value="PX DOMAIN-CONTAINING PROTEIN"/>
    <property type="match status" value="1"/>
</dbReference>
<accession>W4GKZ4</accession>
<dbReference type="VEuPathDB" id="FungiDB:H257_06813"/>
<proteinExistence type="predicted"/>
<dbReference type="RefSeq" id="XP_009830484.1">
    <property type="nucleotide sequence ID" value="XM_009832182.1"/>
</dbReference>
<name>W4GKZ4_APHAT</name>
<protein>
    <submittedName>
        <fullName evidence="1">Uncharacterized protein</fullName>
    </submittedName>
</protein>
<dbReference type="PANTHER" id="PTHR37067">
    <property type="entry name" value="PX DOMAIN-CONTAINING PROTEIN"/>
    <property type="match status" value="1"/>
</dbReference>
<reference evidence="1" key="1">
    <citation type="submission" date="2013-12" db="EMBL/GenBank/DDBJ databases">
        <title>The Genome Sequence of Aphanomyces astaci APO3.</title>
        <authorList>
            <consortium name="The Broad Institute Genomics Platform"/>
            <person name="Russ C."/>
            <person name="Tyler B."/>
            <person name="van West P."/>
            <person name="Dieguez-Uribeondo J."/>
            <person name="Young S.K."/>
            <person name="Zeng Q."/>
            <person name="Gargeya S."/>
            <person name="Fitzgerald M."/>
            <person name="Abouelleil A."/>
            <person name="Alvarado L."/>
            <person name="Chapman S.B."/>
            <person name="Gainer-Dewar J."/>
            <person name="Goldberg J."/>
            <person name="Griggs A."/>
            <person name="Gujja S."/>
            <person name="Hansen M."/>
            <person name="Howarth C."/>
            <person name="Imamovic A."/>
            <person name="Ireland A."/>
            <person name="Larimer J."/>
            <person name="McCowan C."/>
            <person name="Murphy C."/>
            <person name="Pearson M."/>
            <person name="Poon T.W."/>
            <person name="Priest M."/>
            <person name="Roberts A."/>
            <person name="Saif S."/>
            <person name="Shea T."/>
            <person name="Sykes S."/>
            <person name="Wortman J."/>
            <person name="Nusbaum C."/>
            <person name="Birren B."/>
        </authorList>
    </citation>
    <scope>NUCLEOTIDE SEQUENCE [LARGE SCALE GENOMIC DNA]</scope>
    <source>
        <strain evidence="1">APO3</strain>
    </source>
</reference>
<dbReference type="OrthoDB" id="167947at2759"/>
<organism evidence="1">
    <name type="scientific">Aphanomyces astaci</name>
    <name type="common">Crayfish plague agent</name>
    <dbReference type="NCBI Taxonomy" id="112090"/>
    <lineage>
        <taxon>Eukaryota</taxon>
        <taxon>Sar</taxon>
        <taxon>Stramenopiles</taxon>
        <taxon>Oomycota</taxon>
        <taxon>Saprolegniomycetes</taxon>
        <taxon>Saprolegniales</taxon>
        <taxon>Verrucalvaceae</taxon>
        <taxon>Aphanomyces</taxon>
    </lineage>
</organism>
<gene>
    <name evidence="1" type="ORF">H257_06813</name>
</gene>
<evidence type="ECO:0000313" key="1">
    <source>
        <dbReference type="EMBL" id="ETV79548.1"/>
    </source>
</evidence>
<dbReference type="GeneID" id="20808809"/>
<dbReference type="EMBL" id="KI913127">
    <property type="protein sequence ID" value="ETV79548.1"/>
    <property type="molecule type" value="Genomic_DNA"/>
</dbReference>